<feature type="transmembrane region" description="Helical" evidence="2">
    <location>
        <begin position="6"/>
        <end position="22"/>
    </location>
</feature>
<dbReference type="Gene3D" id="1.10.8.60">
    <property type="match status" value="1"/>
</dbReference>
<feature type="region of interest" description="Disordered" evidence="1">
    <location>
        <begin position="170"/>
        <end position="206"/>
    </location>
</feature>
<keyword evidence="2" id="KW-0472">Membrane</keyword>
<dbReference type="Proteomes" id="UP001430377">
    <property type="component" value="Unassembled WGS sequence"/>
</dbReference>
<dbReference type="AlphaFoldDB" id="A0AAW4PW53"/>
<feature type="transmembrane region" description="Helical" evidence="2">
    <location>
        <begin position="34"/>
        <end position="54"/>
    </location>
</feature>
<evidence type="ECO:0000256" key="2">
    <source>
        <dbReference type="SAM" id="Phobius"/>
    </source>
</evidence>
<dbReference type="EMBL" id="RKLR01000008">
    <property type="protein sequence ID" value="MBX0324770.1"/>
    <property type="molecule type" value="Genomic_DNA"/>
</dbReference>
<feature type="transmembrane region" description="Helical" evidence="2">
    <location>
        <begin position="96"/>
        <end position="114"/>
    </location>
</feature>
<dbReference type="GO" id="GO:0005524">
    <property type="term" value="F:ATP binding"/>
    <property type="evidence" value="ECO:0007669"/>
    <property type="project" value="UniProtKB-KW"/>
</dbReference>
<dbReference type="InterPro" id="IPR041569">
    <property type="entry name" value="AAA_lid_3"/>
</dbReference>
<sequence>MSYIQWLGVALLLFVVDLLLTIPMHLSYRLIDRFWLKATLSTIVVLIVAAYIGLPFGQEWETIDNSVALNGILMYGLVYTLMFIPASLWNGRVHGAIGTGSALLFLFSFGLTFVEDYVGEQALNQGFVGEYVQPTLWLTIFFVGVLVAWYRNDTKPLSANSDIQSAKTILSTSGTEPNVDSTGMEPPEKPSTDARKSPPQQVSMTPAPVDLDQLSYDWRYSQTTFVDIGGYYEVKEALNQRVLKPLRTTLEGDDRYERFGIQPSRGIMFYGPPGTGKTMFARALAGELGIPFVELSPGDVTSRWVNASTEQIQILFQEAQALGPCVIFIDEAEHLFGARTLGDGTIHAEDRKVTSEFLVQLTKENREAIVVSATNRPADIDSAILRPGRLSAHFEVGLPDEEARHAILNVHLAAVPSELSGEDLAELASHTAGLTGAELKDIVEDARRNAAERDAESVEREDFPPNEELEGLSEMRNHDIEELPRVDGNDPIGTSTPDTTDIDAADFEDPGQGTRGYH</sequence>
<dbReference type="SMART" id="SM00382">
    <property type="entry name" value="AAA"/>
    <property type="match status" value="1"/>
</dbReference>
<dbReference type="CDD" id="cd19481">
    <property type="entry name" value="RecA-like_protease"/>
    <property type="match status" value="1"/>
</dbReference>
<feature type="compositionally biased region" description="Polar residues" evidence="1">
    <location>
        <begin position="170"/>
        <end position="181"/>
    </location>
</feature>
<evidence type="ECO:0000313" key="4">
    <source>
        <dbReference type="EMBL" id="MBX0324770.1"/>
    </source>
</evidence>
<evidence type="ECO:0000313" key="5">
    <source>
        <dbReference type="Proteomes" id="UP001430377"/>
    </source>
</evidence>
<proteinExistence type="predicted"/>
<feature type="transmembrane region" description="Helical" evidence="2">
    <location>
        <begin position="66"/>
        <end position="84"/>
    </location>
</feature>
<gene>
    <name evidence="4" type="ORF">EGH21_17225</name>
</gene>
<dbReference type="GO" id="GO:0016887">
    <property type="term" value="F:ATP hydrolysis activity"/>
    <property type="evidence" value="ECO:0007669"/>
    <property type="project" value="InterPro"/>
</dbReference>
<keyword evidence="2" id="KW-1133">Transmembrane helix</keyword>
<dbReference type="Pfam" id="PF17862">
    <property type="entry name" value="AAA_lid_3"/>
    <property type="match status" value="1"/>
</dbReference>
<organism evidence="4 5">
    <name type="scientific">Haloarcula rubra</name>
    <dbReference type="NCBI Taxonomy" id="2487747"/>
    <lineage>
        <taxon>Archaea</taxon>
        <taxon>Methanobacteriati</taxon>
        <taxon>Methanobacteriota</taxon>
        <taxon>Stenosarchaea group</taxon>
        <taxon>Halobacteria</taxon>
        <taxon>Halobacteriales</taxon>
        <taxon>Haloarculaceae</taxon>
        <taxon>Haloarcula</taxon>
    </lineage>
</organism>
<feature type="compositionally biased region" description="Basic and acidic residues" evidence="1">
    <location>
        <begin position="473"/>
        <end position="488"/>
    </location>
</feature>
<dbReference type="RefSeq" id="WP_220619709.1">
    <property type="nucleotide sequence ID" value="NZ_RKLR01000008.1"/>
</dbReference>
<feature type="region of interest" description="Disordered" evidence="1">
    <location>
        <begin position="448"/>
        <end position="518"/>
    </location>
</feature>
<keyword evidence="4" id="KW-0067">ATP-binding</keyword>
<dbReference type="InterPro" id="IPR050168">
    <property type="entry name" value="AAA_ATPase_domain"/>
</dbReference>
<feature type="compositionally biased region" description="Acidic residues" evidence="1">
    <location>
        <begin position="500"/>
        <end position="509"/>
    </location>
</feature>
<feature type="compositionally biased region" description="Basic and acidic residues" evidence="1">
    <location>
        <begin position="448"/>
        <end position="463"/>
    </location>
</feature>
<evidence type="ECO:0000256" key="1">
    <source>
        <dbReference type="SAM" id="MobiDB-lite"/>
    </source>
</evidence>
<reference evidence="4 5" key="1">
    <citation type="submission" date="2021-06" db="EMBL/GenBank/DDBJ databases">
        <title>Halomicroarcula sp. a new haloarchaeum isolated from saline soil.</title>
        <authorList>
            <person name="Duran-Viseras A."/>
            <person name="Sanchez-Porro C."/>
            <person name="Ventosa A."/>
        </authorList>
    </citation>
    <scope>NUCLEOTIDE SEQUENCE [LARGE SCALE GENOMIC DNA]</scope>
    <source>
        <strain evidence="4 5">F13</strain>
    </source>
</reference>
<dbReference type="InterPro" id="IPR003959">
    <property type="entry name" value="ATPase_AAA_core"/>
</dbReference>
<dbReference type="Pfam" id="PF00004">
    <property type="entry name" value="AAA"/>
    <property type="match status" value="1"/>
</dbReference>
<keyword evidence="2" id="KW-0812">Transmembrane</keyword>
<dbReference type="SUPFAM" id="SSF52540">
    <property type="entry name" value="P-loop containing nucleoside triphosphate hydrolases"/>
    <property type="match status" value="1"/>
</dbReference>
<dbReference type="PANTHER" id="PTHR23077">
    <property type="entry name" value="AAA-FAMILY ATPASE"/>
    <property type="match status" value="1"/>
</dbReference>
<dbReference type="InterPro" id="IPR027417">
    <property type="entry name" value="P-loop_NTPase"/>
</dbReference>
<accession>A0AAW4PW53</accession>
<dbReference type="Gene3D" id="3.40.50.300">
    <property type="entry name" value="P-loop containing nucleotide triphosphate hydrolases"/>
    <property type="match status" value="1"/>
</dbReference>
<keyword evidence="5" id="KW-1185">Reference proteome</keyword>
<feature type="domain" description="AAA+ ATPase" evidence="3">
    <location>
        <begin position="263"/>
        <end position="400"/>
    </location>
</feature>
<comment type="caution">
    <text evidence="4">The sequence shown here is derived from an EMBL/GenBank/DDBJ whole genome shotgun (WGS) entry which is preliminary data.</text>
</comment>
<feature type="compositionally biased region" description="Basic and acidic residues" evidence="1">
    <location>
        <begin position="186"/>
        <end position="196"/>
    </location>
</feature>
<dbReference type="InterPro" id="IPR003593">
    <property type="entry name" value="AAA+_ATPase"/>
</dbReference>
<evidence type="ECO:0000259" key="3">
    <source>
        <dbReference type="SMART" id="SM00382"/>
    </source>
</evidence>
<name>A0AAW4PW53_9EURY</name>
<protein>
    <submittedName>
        <fullName evidence="4">ATP-binding protein</fullName>
    </submittedName>
</protein>
<keyword evidence="4" id="KW-0547">Nucleotide-binding</keyword>
<feature type="transmembrane region" description="Helical" evidence="2">
    <location>
        <begin position="134"/>
        <end position="150"/>
    </location>
</feature>